<gene>
    <name evidence="11" type="ORF">EB796_019027</name>
</gene>
<feature type="transmembrane region" description="Helical" evidence="9">
    <location>
        <begin position="229"/>
        <end position="251"/>
    </location>
</feature>
<dbReference type="GO" id="GO:0005886">
    <property type="term" value="C:plasma membrane"/>
    <property type="evidence" value="ECO:0007669"/>
    <property type="project" value="TreeGrafter"/>
</dbReference>
<feature type="transmembrane region" description="Helical" evidence="9">
    <location>
        <begin position="56"/>
        <end position="80"/>
    </location>
</feature>
<dbReference type="InterPro" id="IPR017452">
    <property type="entry name" value="GPCR_Rhodpsn_7TM"/>
</dbReference>
<evidence type="ECO:0000256" key="7">
    <source>
        <dbReference type="ARBA" id="ARBA00023224"/>
    </source>
</evidence>
<accession>A0A7J7JAH4</accession>
<dbReference type="CDD" id="cd14978">
    <property type="entry name" value="7tmA_FMRFamide_R-like"/>
    <property type="match status" value="1"/>
</dbReference>
<evidence type="ECO:0000313" key="12">
    <source>
        <dbReference type="Proteomes" id="UP000593567"/>
    </source>
</evidence>
<dbReference type="Proteomes" id="UP000593567">
    <property type="component" value="Unassembled WGS sequence"/>
</dbReference>
<feature type="transmembrane region" description="Helical" evidence="9">
    <location>
        <begin position="283"/>
        <end position="304"/>
    </location>
</feature>
<dbReference type="PANTHER" id="PTHR24243:SF230">
    <property type="entry name" value="G-PROTEIN COUPLED RECEPTORS FAMILY 1 PROFILE DOMAIN-CONTAINING PROTEIN"/>
    <property type="match status" value="1"/>
</dbReference>
<reference evidence="11" key="1">
    <citation type="submission" date="2020-06" db="EMBL/GenBank/DDBJ databases">
        <title>Draft genome of Bugula neritina, a colonial animal packing powerful symbionts and potential medicines.</title>
        <authorList>
            <person name="Rayko M."/>
        </authorList>
    </citation>
    <scope>NUCLEOTIDE SEQUENCE [LARGE SCALE GENOMIC DNA]</scope>
    <source>
        <strain evidence="11">Kwan_BN1</strain>
    </source>
</reference>
<sequence length="399" mass="45279">MTGSYLYNDTMSSNTSLSFGDSSLNMTDASSIQAKNDILRYTECQSIFKACLAQRYLFLIIGPILIVMSTVGNSLGIAVMRHKSLKNTATSVFIIALAVSDTVAVWTGLSRHFVYKLTEYDIRQYSVWACRFQRFFLYVALDTSPWILAAVTVERFLAVCMPQLHPAIKTAPRAWLIVLGIVVFQLGFNSHVFFNYGKQIITGDNQTEVFSCGFSSPAARKYIVIYQGYILLALYCVIPFIIMLTLNILIIKRLHKVKKSFEHRNMSIKSQRRQTRSHSLTKMLLTVTFYFILVSTPNFIYTLIQSKLLDTKNFTAQEYAQTEIIDAVCTLLLYLNHTLNFFLYCVSGRRFRKQLTSMLKCGAGTTKRGSVTYMPSQSDNHKSFELPSMEKQGTKGDAI</sequence>
<evidence type="ECO:0000256" key="5">
    <source>
        <dbReference type="ARBA" id="ARBA00023136"/>
    </source>
</evidence>
<proteinExistence type="predicted"/>
<protein>
    <recommendedName>
        <fullName evidence="10">G-protein coupled receptors family 1 profile domain-containing protein</fullName>
    </recommendedName>
</protein>
<dbReference type="Gene3D" id="1.20.1070.10">
    <property type="entry name" value="Rhodopsin 7-helix transmembrane proteins"/>
    <property type="match status" value="1"/>
</dbReference>
<dbReference type="Pfam" id="PF00001">
    <property type="entry name" value="7tm_1"/>
    <property type="match status" value="1"/>
</dbReference>
<evidence type="ECO:0000256" key="2">
    <source>
        <dbReference type="ARBA" id="ARBA00022692"/>
    </source>
</evidence>
<evidence type="ECO:0000313" key="11">
    <source>
        <dbReference type="EMBL" id="KAF6022676.1"/>
    </source>
</evidence>
<keyword evidence="2 9" id="KW-0812">Transmembrane</keyword>
<comment type="subcellular location">
    <subcellularLocation>
        <location evidence="1">Membrane</location>
        <topology evidence="1">Multi-pass membrane protein</topology>
    </subcellularLocation>
</comment>
<keyword evidence="7" id="KW-0807">Transducer</keyword>
<keyword evidence="3 9" id="KW-1133">Transmembrane helix</keyword>
<evidence type="ECO:0000256" key="9">
    <source>
        <dbReference type="SAM" id="Phobius"/>
    </source>
</evidence>
<feature type="transmembrane region" description="Helical" evidence="9">
    <location>
        <begin position="324"/>
        <end position="346"/>
    </location>
</feature>
<keyword evidence="6" id="KW-0675">Receptor</keyword>
<feature type="transmembrane region" description="Helical" evidence="9">
    <location>
        <begin position="92"/>
        <end position="115"/>
    </location>
</feature>
<dbReference type="GO" id="GO:0004930">
    <property type="term" value="F:G protein-coupled receptor activity"/>
    <property type="evidence" value="ECO:0007669"/>
    <property type="project" value="UniProtKB-KW"/>
</dbReference>
<dbReference type="PROSITE" id="PS50262">
    <property type="entry name" value="G_PROTEIN_RECEP_F1_2"/>
    <property type="match status" value="1"/>
</dbReference>
<keyword evidence="12" id="KW-1185">Reference proteome</keyword>
<dbReference type="PANTHER" id="PTHR24243">
    <property type="entry name" value="G-PROTEIN COUPLED RECEPTOR"/>
    <property type="match status" value="1"/>
</dbReference>
<feature type="transmembrane region" description="Helical" evidence="9">
    <location>
        <begin position="174"/>
        <end position="194"/>
    </location>
</feature>
<name>A0A7J7JAH4_BUGNE</name>
<keyword evidence="4" id="KW-0297">G-protein coupled receptor</keyword>
<organism evidence="11 12">
    <name type="scientific">Bugula neritina</name>
    <name type="common">Brown bryozoan</name>
    <name type="synonym">Sertularia neritina</name>
    <dbReference type="NCBI Taxonomy" id="10212"/>
    <lineage>
        <taxon>Eukaryota</taxon>
        <taxon>Metazoa</taxon>
        <taxon>Spiralia</taxon>
        <taxon>Lophotrochozoa</taxon>
        <taxon>Bryozoa</taxon>
        <taxon>Gymnolaemata</taxon>
        <taxon>Cheilostomatida</taxon>
        <taxon>Flustrina</taxon>
        <taxon>Buguloidea</taxon>
        <taxon>Bugulidae</taxon>
        <taxon>Bugula</taxon>
    </lineage>
</organism>
<evidence type="ECO:0000256" key="8">
    <source>
        <dbReference type="SAM" id="MobiDB-lite"/>
    </source>
</evidence>
<dbReference type="OrthoDB" id="9990906at2759"/>
<keyword evidence="5 9" id="KW-0472">Membrane</keyword>
<dbReference type="SUPFAM" id="SSF81321">
    <property type="entry name" value="Family A G protein-coupled receptor-like"/>
    <property type="match status" value="1"/>
</dbReference>
<evidence type="ECO:0000256" key="1">
    <source>
        <dbReference type="ARBA" id="ARBA00004141"/>
    </source>
</evidence>
<evidence type="ECO:0000256" key="3">
    <source>
        <dbReference type="ARBA" id="ARBA00022989"/>
    </source>
</evidence>
<evidence type="ECO:0000259" key="10">
    <source>
        <dbReference type="PROSITE" id="PS50262"/>
    </source>
</evidence>
<evidence type="ECO:0000256" key="6">
    <source>
        <dbReference type="ARBA" id="ARBA00023170"/>
    </source>
</evidence>
<feature type="region of interest" description="Disordered" evidence="8">
    <location>
        <begin position="375"/>
        <end position="399"/>
    </location>
</feature>
<dbReference type="AlphaFoldDB" id="A0A7J7JAH4"/>
<evidence type="ECO:0000256" key="4">
    <source>
        <dbReference type="ARBA" id="ARBA00023040"/>
    </source>
</evidence>
<dbReference type="PRINTS" id="PR00237">
    <property type="entry name" value="GPCRRHODOPSN"/>
</dbReference>
<comment type="caution">
    <text evidence="11">The sequence shown here is derived from an EMBL/GenBank/DDBJ whole genome shotgun (WGS) entry which is preliminary data.</text>
</comment>
<feature type="domain" description="G-protein coupled receptors family 1 profile" evidence="10">
    <location>
        <begin position="72"/>
        <end position="344"/>
    </location>
</feature>
<dbReference type="InterPro" id="IPR000276">
    <property type="entry name" value="GPCR_Rhodpsn"/>
</dbReference>
<dbReference type="EMBL" id="VXIV02002817">
    <property type="protein sequence ID" value="KAF6022676.1"/>
    <property type="molecule type" value="Genomic_DNA"/>
</dbReference>